<evidence type="ECO:0000313" key="12">
    <source>
        <dbReference type="Proteomes" id="UP000258309"/>
    </source>
</evidence>
<dbReference type="Proteomes" id="UP000258309">
    <property type="component" value="Unassembled WGS sequence"/>
</dbReference>
<evidence type="ECO:0000256" key="6">
    <source>
        <dbReference type="ARBA" id="ARBA00022989"/>
    </source>
</evidence>
<reference evidence="11 12" key="1">
    <citation type="submission" date="2018-05" db="EMBL/GenBank/DDBJ databases">
        <title>Draft genome sequence of Scytalidium lignicola DSM 105466, a ubiquitous saprotrophic fungus.</title>
        <authorList>
            <person name="Buettner E."/>
            <person name="Gebauer A.M."/>
            <person name="Hofrichter M."/>
            <person name="Liers C."/>
            <person name="Kellner H."/>
        </authorList>
    </citation>
    <scope>NUCLEOTIDE SEQUENCE [LARGE SCALE GENOMIC DNA]</scope>
    <source>
        <strain evidence="11 12">DSM 105466</strain>
    </source>
</reference>
<comment type="similarity">
    <text evidence="3">Belongs to the TPT transporter family. SLC35D subfamily.</text>
</comment>
<evidence type="ECO:0000256" key="1">
    <source>
        <dbReference type="ARBA" id="ARBA00003420"/>
    </source>
</evidence>
<evidence type="ECO:0000256" key="3">
    <source>
        <dbReference type="ARBA" id="ARBA00010425"/>
    </source>
</evidence>
<keyword evidence="5 9" id="KW-0812">Transmembrane</keyword>
<feature type="transmembrane region" description="Helical" evidence="9">
    <location>
        <begin position="336"/>
        <end position="353"/>
    </location>
</feature>
<gene>
    <name evidence="11" type="ORF">B7463_g10975</name>
</gene>
<evidence type="ECO:0000256" key="7">
    <source>
        <dbReference type="ARBA" id="ARBA00023136"/>
    </source>
</evidence>
<protein>
    <recommendedName>
        <fullName evidence="10">Sugar phosphate transporter domain-containing protein</fullName>
    </recommendedName>
</protein>
<dbReference type="OrthoDB" id="10261634at2759"/>
<dbReference type="InterPro" id="IPR050186">
    <property type="entry name" value="TPT_transporter"/>
</dbReference>
<dbReference type="OMA" id="MAGLNKW"/>
<feature type="transmembrane region" description="Helical" evidence="9">
    <location>
        <begin position="280"/>
        <end position="297"/>
    </location>
</feature>
<sequence>MTAPLVPLAPDPAEKLKTPKLWASKVEISSSMSAHPRRDSDVEAQRLPTSTPAAAGAVEYEVSLRQKLVALSFYFFLSLGLTLQSKIVLQKFGFPYLLTALHTGVTALGCYGLALRGYIKPTNLGTRENLVLLAFSSLFTINIAISNVSLAMVSVAFHQILRSTVPVFTILIYRVYYSRTYSTATYLSLIPIIFGVGLVTYGDYYFTRLGFFLTLLGVLLAAIKTVVTNRLMTGTRKLPPLEFLLRMCPLAAVQSLLYAYFTGELASFMVYVDEGHLTQYQVFALLSNATIAFLLNISSFQTNKVAGALTMTVCGNVKQVLTVLLGIVLFNVKVGLWNGLGMVITLAGAAYYSKVELNKKKEAASGASRPEQPPATVRNNIHVRAPSKA</sequence>
<dbReference type="Pfam" id="PF03151">
    <property type="entry name" value="TPT"/>
    <property type="match status" value="1"/>
</dbReference>
<evidence type="ECO:0000256" key="2">
    <source>
        <dbReference type="ARBA" id="ARBA00004477"/>
    </source>
</evidence>
<feature type="domain" description="Sugar phosphate transporter" evidence="10">
    <location>
        <begin position="69"/>
        <end position="353"/>
    </location>
</feature>
<feature type="transmembrane region" description="Helical" evidence="9">
    <location>
        <begin position="210"/>
        <end position="231"/>
    </location>
</feature>
<dbReference type="EMBL" id="NCSJ02000339">
    <property type="protein sequence ID" value="RFU25364.1"/>
    <property type="molecule type" value="Genomic_DNA"/>
</dbReference>
<name>A0A3E2GW16_SCYLI</name>
<keyword evidence="7 9" id="KW-0472">Membrane</keyword>
<dbReference type="GO" id="GO:0005789">
    <property type="term" value="C:endoplasmic reticulum membrane"/>
    <property type="evidence" value="ECO:0007669"/>
    <property type="project" value="UniProtKB-SubCell"/>
</dbReference>
<feature type="transmembrane region" description="Helical" evidence="9">
    <location>
        <begin position="159"/>
        <end position="177"/>
    </location>
</feature>
<proteinExistence type="inferred from homology"/>
<evidence type="ECO:0000259" key="10">
    <source>
        <dbReference type="Pfam" id="PF03151"/>
    </source>
</evidence>
<feature type="transmembrane region" description="Helical" evidence="9">
    <location>
        <begin position="184"/>
        <end position="204"/>
    </location>
</feature>
<comment type="subunit">
    <text evidence="4">Homooligomer.</text>
</comment>
<evidence type="ECO:0000256" key="5">
    <source>
        <dbReference type="ARBA" id="ARBA00022692"/>
    </source>
</evidence>
<dbReference type="AlphaFoldDB" id="A0A3E2GW16"/>
<feature type="transmembrane region" description="Helical" evidence="9">
    <location>
        <begin position="94"/>
        <end position="118"/>
    </location>
</feature>
<feature type="non-terminal residue" evidence="11">
    <location>
        <position position="389"/>
    </location>
</feature>
<evidence type="ECO:0000313" key="11">
    <source>
        <dbReference type="EMBL" id="RFU25364.1"/>
    </source>
</evidence>
<feature type="transmembrane region" description="Helical" evidence="9">
    <location>
        <begin position="309"/>
        <end position="330"/>
    </location>
</feature>
<dbReference type="PANTHER" id="PTHR11132">
    <property type="entry name" value="SOLUTE CARRIER FAMILY 35"/>
    <property type="match status" value="1"/>
</dbReference>
<feature type="non-terminal residue" evidence="11">
    <location>
        <position position="1"/>
    </location>
</feature>
<keyword evidence="12" id="KW-1185">Reference proteome</keyword>
<comment type="caution">
    <text evidence="11">The sequence shown here is derived from an EMBL/GenBank/DDBJ whole genome shotgun (WGS) entry which is preliminary data.</text>
</comment>
<dbReference type="InterPro" id="IPR004853">
    <property type="entry name" value="Sugar_P_trans_dom"/>
</dbReference>
<evidence type="ECO:0000256" key="4">
    <source>
        <dbReference type="ARBA" id="ARBA00011182"/>
    </source>
</evidence>
<evidence type="ECO:0000256" key="9">
    <source>
        <dbReference type="SAM" id="Phobius"/>
    </source>
</evidence>
<feature type="transmembrane region" description="Helical" evidence="9">
    <location>
        <begin position="130"/>
        <end position="153"/>
    </location>
</feature>
<accession>A0A3E2GW16</accession>
<comment type="function">
    <text evidence="1">Involved in the import of GDP-mannose from the cytoplasm into the Golgi lumen.</text>
</comment>
<comment type="subcellular location">
    <subcellularLocation>
        <location evidence="2">Endoplasmic reticulum membrane</location>
        <topology evidence="2">Multi-pass membrane protein</topology>
    </subcellularLocation>
</comment>
<evidence type="ECO:0000256" key="8">
    <source>
        <dbReference type="SAM" id="MobiDB-lite"/>
    </source>
</evidence>
<keyword evidence="6 9" id="KW-1133">Transmembrane helix</keyword>
<feature type="region of interest" description="Disordered" evidence="8">
    <location>
        <begin position="363"/>
        <end position="389"/>
    </location>
</feature>
<organism evidence="11 12">
    <name type="scientific">Scytalidium lignicola</name>
    <name type="common">Hyphomycete</name>
    <dbReference type="NCBI Taxonomy" id="5539"/>
    <lineage>
        <taxon>Eukaryota</taxon>
        <taxon>Fungi</taxon>
        <taxon>Dikarya</taxon>
        <taxon>Ascomycota</taxon>
        <taxon>Pezizomycotina</taxon>
        <taxon>Leotiomycetes</taxon>
        <taxon>Leotiomycetes incertae sedis</taxon>
        <taxon>Scytalidium</taxon>
    </lineage>
</organism>
<feature type="transmembrane region" description="Helical" evidence="9">
    <location>
        <begin position="243"/>
        <end position="260"/>
    </location>
</feature>